<comment type="caution">
    <text evidence="2">The sequence shown here is derived from an EMBL/GenBank/DDBJ whole genome shotgun (WGS) entry which is preliminary data.</text>
</comment>
<proteinExistence type="predicted"/>
<reference evidence="2 3" key="1">
    <citation type="submission" date="2018-11" db="EMBL/GenBank/DDBJ databases">
        <title>Genome assembly of Steccherinum ochraceum LE-BIN_3174, the white-rot fungus of the Steccherinaceae family (The Residual Polyporoid clade, Polyporales, Basidiomycota).</title>
        <authorList>
            <person name="Fedorova T.V."/>
            <person name="Glazunova O.A."/>
            <person name="Landesman E.O."/>
            <person name="Moiseenko K.V."/>
            <person name="Psurtseva N.V."/>
            <person name="Savinova O.S."/>
            <person name="Shakhova N.V."/>
            <person name="Tyazhelova T.V."/>
            <person name="Vasina D.V."/>
        </authorList>
    </citation>
    <scope>NUCLEOTIDE SEQUENCE [LARGE SCALE GENOMIC DNA]</scope>
    <source>
        <strain evidence="2 3">LE-BIN_3174</strain>
    </source>
</reference>
<evidence type="ECO:0000313" key="2">
    <source>
        <dbReference type="EMBL" id="TCD59982.1"/>
    </source>
</evidence>
<evidence type="ECO:0000313" key="3">
    <source>
        <dbReference type="Proteomes" id="UP000292702"/>
    </source>
</evidence>
<dbReference type="Proteomes" id="UP000292702">
    <property type="component" value="Unassembled WGS sequence"/>
</dbReference>
<accession>A0A4R0R025</accession>
<name>A0A4R0R025_9APHY</name>
<evidence type="ECO:0000256" key="1">
    <source>
        <dbReference type="SAM" id="MobiDB-lite"/>
    </source>
</evidence>
<dbReference type="AlphaFoldDB" id="A0A4R0R025"/>
<feature type="compositionally biased region" description="Low complexity" evidence="1">
    <location>
        <begin position="41"/>
        <end position="55"/>
    </location>
</feature>
<protein>
    <submittedName>
        <fullName evidence="2">Uncharacterized protein</fullName>
    </submittedName>
</protein>
<feature type="non-terminal residue" evidence="2">
    <location>
        <position position="109"/>
    </location>
</feature>
<sequence>MYSPQPILFTPLDQQPGLISLAEAQRRGNIIYRPLRLLHPFFPSSQNQTPSQTQNKPENQNEKKRTHRLSVKLIPVGLAAKRNDIRFRGVGVQAQVTPEARSGRAFSYT</sequence>
<gene>
    <name evidence="2" type="ORF">EIP91_010950</name>
</gene>
<keyword evidence="3" id="KW-1185">Reference proteome</keyword>
<feature type="region of interest" description="Disordered" evidence="1">
    <location>
        <begin position="41"/>
        <end position="68"/>
    </location>
</feature>
<dbReference type="EMBL" id="RWJN01000687">
    <property type="protein sequence ID" value="TCD59982.1"/>
    <property type="molecule type" value="Genomic_DNA"/>
</dbReference>
<organism evidence="2 3">
    <name type="scientific">Steccherinum ochraceum</name>
    <dbReference type="NCBI Taxonomy" id="92696"/>
    <lineage>
        <taxon>Eukaryota</taxon>
        <taxon>Fungi</taxon>
        <taxon>Dikarya</taxon>
        <taxon>Basidiomycota</taxon>
        <taxon>Agaricomycotina</taxon>
        <taxon>Agaricomycetes</taxon>
        <taxon>Polyporales</taxon>
        <taxon>Steccherinaceae</taxon>
        <taxon>Steccherinum</taxon>
    </lineage>
</organism>